<comment type="caution">
    <text evidence="3">The sequence shown here is derived from an EMBL/GenBank/DDBJ whole genome shotgun (WGS) entry which is preliminary data.</text>
</comment>
<name>A0A4Z0S4H3_WEICO</name>
<feature type="chain" id="PRO_5021503164" evidence="1">
    <location>
        <begin position="28"/>
        <end position="231"/>
    </location>
</feature>
<proteinExistence type="predicted"/>
<feature type="domain" description="WxL" evidence="2">
    <location>
        <begin position="31"/>
        <end position="228"/>
    </location>
</feature>
<evidence type="ECO:0000256" key="1">
    <source>
        <dbReference type="SAM" id="SignalP"/>
    </source>
</evidence>
<dbReference type="InterPro" id="IPR027994">
    <property type="entry name" value="WxL_dom"/>
</dbReference>
<evidence type="ECO:0000313" key="4">
    <source>
        <dbReference type="Proteomes" id="UP000297646"/>
    </source>
</evidence>
<protein>
    <submittedName>
        <fullName evidence="3">WxL domain-containing protein</fullName>
    </submittedName>
</protein>
<dbReference type="AlphaFoldDB" id="A0A4Z0S4H3"/>
<gene>
    <name evidence="3" type="ORF">C6P11_04365</name>
</gene>
<dbReference type="Pfam" id="PF13731">
    <property type="entry name" value="WxL"/>
    <property type="match status" value="1"/>
</dbReference>
<evidence type="ECO:0000259" key="2">
    <source>
        <dbReference type="Pfam" id="PF13731"/>
    </source>
</evidence>
<dbReference type="OrthoDB" id="2146941at2"/>
<dbReference type="EMBL" id="PVSN01000026">
    <property type="protein sequence ID" value="TGE73602.1"/>
    <property type="molecule type" value="Genomic_DNA"/>
</dbReference>
<dbReference type="RefSeq" id="WP_135518869.1">
    <property type="nucleotide sequence ID" value="NZ_PVSN01000026.1"/>
</dbReference>
<feature type="signal peptide" evidence="1">
    <location>
        <begin position="1"/>
        <end position="27"/>
    </location>
</feature>
<sequence>MMMFKCRATLAVLTVGLTMLTGGSIFSAEKDETATVPATVSFAGVEEPIVIDRVNPTDAKTKDPAVPANMRETGMPLTIDYASPWRFEIQKVSLMDRSYSAKRDTFAGQAVANHVQVTDQREKLDGWELQIRQVTPFMHASGAELKGAKLHVGEMSVKSAVEGTLVMPSKNAITLNGEFARLASAKAGDGYGTSSLSMADVKLTVPGQAKKLAGNYSSEVVYKLLAAPTGA</sequence>
<accession>A0A4Z0S4H3</accession>
<reference evidence="3 4" key="1">
    <citation type="submission" date="2018-03" db="EMBL/GenBank/DDBJ databases">
        <title>Genome sequencing of Weissella confusa isolates.</title>
        <authorList>
            <person name="Kajala I."/>
            <person name="Baruah R."/>
            <person name="Bergsveinson J."/>
            <person name="Juvonen R."/>
            <person name="Ziola B."/>
        </authorList>
    </citation>
    <scope>NUCLEOTIDE SEQUENCE [LARGE SCALE GENOMIC DNA]</scope>
    <source>
        <strain evidence="3 4">VTT E-062653</strain>
    </source>
</reference>
<organism evidence="3 4">
    <name type="scientific">Weissella confusa</name>
    <name type="common">Lactobacillus confusus</name>
    <dbReference type="NCBI Taxonomy" id="1583"/>
    <lineage>
        <taxon>Bacteria</taxon>
        <taxon>Bacillati</taxon>
        <taxon>Bacillota</taxon>
        <taxon>Bacilli</taxon>
        <taxon>Lactobacillales</taxon>
        <taxon>Lactobacillaceae</taxon>
        <taxon>Weissella</taxon>
    </lineage>
</organism>
<evidence type="ECO:0000313" key="3">
    <source>
        <dbReference type="EMBL" id="TGE73602.1"/>
    </source>
</evidence>
<keyword evidence="1" id="KW-0732">Signal</keyword>
<dbReference type="Proteomes" id="UP000297646">
    <property type="component" value="Unassembled WGS sequence"/>
</dbReference>